<proteinExistence type="predicted"/>
<gene>
    <name evidence="1" type="ORF">BU26DRAFT_504725</name>
</gene>
<dbReference type="Proteomes" id="UP000800094">
    <property type="component" value="Unassembled WGS sequence"/>
</dbReference>
<dbReference type="RefSeq" id="XP_033685396.1">
    <property type="nucleotide sequence ID" value="XM_033826793.1"/>
</dbReference>
<name>A0A6A6IKL5_9PLEO</name>
<evidence type="ECO:0000313" key="2">
    <source>
        <dbReference type="Proteomes" id="UP000800094"/>
    </source>
</evidence>
<keyword evidence="2" id="KW-1185">Reference proteome</keyword>
<reference evidence="1" key="1">
    <citation type="journal article" date="2020" name="Stud. Mycol.">
        <title>101 Dothideomycetes genomes: a test case for predicting lifestyles and emergence of pathogens.</title>
        <authorList>
            <person name="Haridas S."/>
            <person name="Albert R."/>
            <person name="Binder M."/>
            <person name="Bloem J."/>
            <person name="Labutti K."/>
            <person name="Salamov A."/>
            <person name="Andreopoulos B."/>
            <person name="Baker S."/>
            <person name="Barry K."/>
            <person name="Bills G."/>
            <person name="Bluhm B."/>
            <person name="Cannon C."/>
            <person name="Castanera R."/>
            <person name="Culley D."/>
            <person name="Daum C."/>
            <person name="Ezra D."/>
            <person name="Gonzalez J."/>
            <person name="Henrissat B."/>
            <person name="Kuo A."/>
            <person name="Liang C."/>
            <person name="Lipzen A."/>
            <person name="Lutzoni F."/>
            <person name="Magnuson J."/>
            <person name="Mondo S."/>
            <person name="Nolan M."/>
            <person name="Ohm R."/>
            <person name="Pangilinan J."/>
            <person name="Park H.-J."/>
            <person name="Ramirez L."/>
            <person name="Alfaro M."/>
            <person name="Sun H."/>
            <person name="Tritt A."/>
            <person name="Yoshinaga Y."/>
            <person name="Zwiers L.-H."/>
            <person name="Turgeon B."/>
            <person name="Goodwin S."/>
            <person name="Spatafora J."/>
            <person name="Crous P."/>
            <person name="Grigoriev I."/>
        </authorList>
    </citation>
    <scope>NUCLEOTIDE SEQUENCE</scope>
    <source>
        <strain evidence="1">CBS 122368</strain>
    </source>
</reference>
<evidence type="ECO:0000313" key="1">
    <source>
        <dbReference type="EMBL" id="KAF2250392.1"/>
    </source>
</evidence>
<dbReference type="GeneID" id="54580123"/>
<dbReference type="OrthoDB" id="3795413at2759"/>
<accession>A0A6A6IKL5</accession>
<organism evidence="1 2">
    <name type="scientific">Trematosphaeria pertusa</name>
    <dbReference type="NCBI Taxonomy" id="390896"/>
    <lineage>
        <taxon>Eukaryota</taxon>
        <taxon>Fungi</taxon>
        <taxon>Dikarya</taxon>
        <taxon>Ascomycota</taxon>
        <taxon>Pezizomycotina</taxon>
        <taxon>Dothideomycetes</taxon>
        <taxon>Pleosporomycetidae</taxon>
        <taxon>Pleosporales</taxon>
        <taxon>Massarineae</taxon>
        <taxon>Trematosphaeriaceae</taxon>
        <taxon>Trematosphaeria</taxon>
    </lineage>
</organism>
<protein>
    <submittedName>
        <fullName evidence="1">Uncharacterized protein</fullName>
    </submittedName>
</protein>
<sequence>MSTQPDAQMINSELQTSYQTVVEKWRNMRRIKAENFPTLQRRINQQYWDLNGEFVQAVNTYSNSWHRAFSPLLLASLPRELRDLVYGFLIGQPESPVDIVPPDEMEVPTLSDMPGPLQFPISEQHVLPILSVNIMGIQFVSEIAEVFYARVQLTIHRATDLGPILHQGPLDSAVLCAPSDYIRRLEVWITETDDVYKMAEDASRTAKDIYPMVANTLQPIRRLKHLKGLKIHLVACSDLSSVAQKLLDAVVPELYQMRAAGFKISARHRNPWYRDHIEFKLEAAFYRGKASVSN</sequence>
<dbReference type="AlphaFoldDB" id="A0A6A6IKL5"/>
<dbReference type="EMBL" id="ML987194">
    <property type="protein sequence ID" value="KAF2250392.1"/>
    <property type="molecule type" value="Genomic_DNA"/>
</dbReference>